<protein>
    <submittedName>
        <fullName evidence="1">Oidioi.mRNA.OKI2018_I69.chr1.g1050.t1.cds</fullName>
    </submittedName>
</protein>
<name>A0ABN7SMA2_OIKDI</name>
<proteinExistence type="predicted"/>
<dbReference type="Proteomes" id="UP001158576">
    <property type="component" value="Chromosome 1"/>
</dbReference>
<sequence length="600" mass="66859">MKLSSFFVFAKSVFSANWEGFDARCPDLELGQQCDTECSVVFVDCRNNCDNHPCENTCLVDLGECVSDCPCGQNCQNGCEGCDHPLCQSCDNLETDFEFQQCKVKALQEFDQCAMDCLNNWSCIDNCYSRHVLQGFSQCKCFDENPSKNNEFITLLSEDVNHRPSNDLTYVTDAFGGFQENRHYSYAENSLLYTVSAVYQDNVFIFGGSRLSTNIHLVIGCDIRQLSVELQRGVDHYSGIVTTSNGVYTGFRHHNYKWTQLFDGSRTTLVNYNTYYDHEYGCMASLNNQPVAIGGDDGTYIEILRSNGWTGLNSHPKLLFHPGCLGFGENMLTIGGYDEYDSSSPGKVFIYYGQSGHWSFLGNLLQVHYLNTVIELNGIIYSVGDGFYGYDGRFHQDDFENKHGSYRKSNPNGAGIERIQINNSSISSEIISTHDSFGHMRPILFSSGQFDCAQTATTTQATSTTTTTSTTSTLLSDVTCYECSDQTINDVNWCTAISEQDNPVMCESRFGCFSTNVIAFSEIYPGGLIEIMTRGCLNATDEVEQGCIYYQEGGSIIDDNGQEIIIENDSEICTMICQDHLCNGGNEFISTQSFSPTETP</sequence>
<organism evidence="1 2">
    <name type="scientific">Oikopleura dioica</name>
    <name type="common">Tunicate</name>
    <dbReference type="NCBI Taxonomy" id="34765"/>
    <lineage>
        <taxon>Eukaryota</taxon>
        <taxon>Metazoa</taxon>
        <taxon>Chordata</taxon>
        <taxon>Tunicata</taxon>
        <taxon>Appendicularia</taxon>
        <taxon>Copelata</taxon>
        <taxon>Oikopleuridae</taxon>
        <taxon>Oikopleura</taxon>
    </lineage>
</organism>
<reference evidence="1 2" key="1">
    <citation type="submission" date="2021-04" db="EMBL/GenBank/DDBJ databases">
        <authorList>
            <person name="Bliznina A."/>
        </authorList>
    </citation>
    <scope>NUCLEOTIDE SEQUENCE [LARGE SCALE GENOMIC DNA]</scope>
</reference>
<dbReference type="InterPro" id="IPR015915">
    <property type="entry name" value="Kelch-typ_b-propeller"/>
</dbReference>
<dbReference type="SUPFAM" id="SSF50965">
    <property type="entry name" value="Galactose oxidase, central domain"/>
    <property type="match status" value="1"/>
</dbReference>
<dbReference type="Gene3D" id="2.120.10.80">
    <property type="entry name" value="Kelch-type beta propeller"/>
    <property type="match status" value="1"/>
</dbReference>
<keyword evidence="2" id="KW-1185">Reference proteome</keyword>
<evidence type="ECO:0000313" key="2">
    <source>
        <dbReference type="Proteomes" id="UP001158576"/>
    </source>
</evidence>
<dbReference type="InterPro" id="IPR011043">
    <property type="entry name" value="Gal_Oxase/kelch_b-propeller"/>
</dbReference>
<accession>A0ABN7SMA2</accession>
<gene>
    <name evidence="1" type="ORF">OKIOD_LOCUS9815</name>
</gene>
<evidence type="ECO:0000313" key="1">
    <source>
        <dbReference type="EMBL" id="CAG5104016.1"/>
    </source>
</evidence>
<dbReference type="EMBL" id="OU015566">
    <property type="protein sequence ID" value="CAG5104016.1"/>
    <property type="molecule type" value="Genomic_DNA"/>
</dbReference>